<sequence length="578" mass="63703">MGLADDRDLLPLGSGFDVAKRGYDRAQVDEHLERLDADLRILAADRNAALSQAGDLARQLEAARSEIESLHSQLERMSQPPTSLEGMSERLQRMLRLAQEEANEIRARAETDAAEMQAKAEKEATGLRNQYERLIAENDTRRAEMEAEHRATLDKANQEGERIRAAAQEVLQQGEADADRIRQDAENIRRQGEAEAQRLRQEGEAIRQKGEHDAQEYLRQAEQTRQAADAEADARRKQVEDDFEMAMSSRRNEAMRTLAEQEAHSKAEAERRVREATEEANRRLQESTNEAHRRVREATEEANRRIGQAQRQVDTLRQTRGRLAQQLKAIRAVFVEAGPLLDLADEDQQPVEPPALPAGSQSRHDPPTQHFPRPHFHPVPAGPPVPGWAPAKQPPHQQHNGAEETVIQRHPHQRTRVWDQSASVPVNVPSAPQDAVSQVRLEQPHPPAPPAPQQATDAQVTQETPAPPPANDQVAAETATGAEATPADGAGADNEGTTVMAIPRAEDERATGEEPATPATGSSDADAAVTSDDGTRIMRLPTPEDEREPEQQPAEEQGAEASQGHGDETTVLPAPKQQ</sequence>
<dbReference type="Proteomes" id="UP000791080">
    <property type="component" value="Unassembled WGS sequence"/>
</dbReference>
<evidence type="ECO:0000313" key="3">
    <source>
        <dbReference type="Proteomes" id="UP000791080"/>
    </source>
</evidence>
<accession>A0ABT1JPF0</accession>
<name>A0ABT1JPF0_ACTCY</name>
<protein>
    <submittedName>
        <fullName evidence="2">DivIVA domain-containing protein</fullName>
    </submittedName>
</protein>
<evidence type="ECO:0000313" key="2">
    <source>
        <dbReference type="EMBL" id="MCP2334049.1"/>
    </source>
</evidence>
<dbReference type="RefSeq" id="WP_245588769.1">
    <property type="nucleotide sequence ID" value="NZ_AUBJ02000001.1"/>
</dbReference>
<reference evidence="2 3" key="1">
    <citation type="submission" date="2022-06" db="EMBL/GenBank/DDBJ databases">
        <title>Genomic Encyclopedia of Type Strains, Phase I: the one thousand microbial genomes (KMG-I) project.</title>
        <authorList>
            <person name="Kyrpides N."/>
        </authorList>
    </citation>
    <scope>NUCLEOTIDE SEQUENCE [LARGE SCALE GENOMIC DNA]</scope>
    <source>
        <strain evidence="2 3">DSM 43889</strain>
    </source>
</reference>
<feature type="compositionally biased region" description="Low complexity" evidence="1">
    <location>
        <begin position="551"/>
        <end position="561"/>
    </location>
</feature>
<feature type="compositionally biased region" description="Low complexity" evidence="1">
    <location>
        <begin position="519"/>
        <end position="532"/>
    </location>
</feature>
<feature type="region of interest" description="Disordered" evidence="1">
    <location>
        <begin position="136"/>
        <end position="159"/>
    </location>
</feature>
<gene>
    <name evidence="2" type="ORF">G443_004319</name>
</gene>
<evidence type="ECO:0000256" key="1">
    <source>
        <dbReference type="SAM" id="MobiDB-lite"/>
    </source>
</evidence>
<keyword evidence="3" id="KW-1185">Reference proteome</keyword>
<dbReference type="EMBL" id="AUBJ02000001">
    <property type="protein sequence ID" value="MCP2334049.1"/>
    <property type="molecule type" value="Genomic_DNA"/>
</dbReference>
<organism evidence="2 3">
    <name type="scientific">Actinoalloteichus caeruleus DSM 43889</name>
    <dbReference type="NCBI Taxonomy" id="1120930"/>
    <lineage>
        <taxon>Bacteria</taxon>
        <taxon>Bacillati</taxon>
        <taxon>Actinomycetota</taxon>
        <taxon>Actinomycetes</taxon>
        <taxon>Pseudonocardiales</taxon>
        <taxon>Pseudonocardiaceae</taxon>
        <taxon>Actinoalloteichus</taxon>
        <taxon>Actinoalloteichus cyanogriseus</taxon>
    </lineage>
</organism>
<feature type="compositionally biased region" description="Low complexity" evidence="1">
    <location>
        <begin position="475"/>
        <end position="493"/>
    </location>
</feature>
<feature type="region of interest" description="Disordered" evidence="1">
    <location>
        <begin position="347"/>
        <end position="578"/>
    </location>
</feature>
<comment type="caution">
    <text evidence="2">The sequence shown here is derived from an EMBL/GenBank/DDBJ whole genome shotgun (WGS) entry which is preliminary data.</text>
</comment>
<proteinExistence type="predicted"/>